<reference evidence="8" key="2">
    <citation type="submission" date="2019-06" db="EMBL/GenBank/DDBJ databases">
        <title>Genomics analysis of Aphanomyces spp. identifies a new class of oomycete effector associated with host adaptation.</title>
        <authorList>
            <person name="Gaulin E."/>
        </authorList>
    </citation>
    <scope>NUCLEOTIDE SEQUENCE</scope>
    <source>
        <strain evidence="8">CBS 578.67</strain>
    </source>
</reference>
<dbReference type="SUPFAM" id="SSF103473">
    <property type="entry name" value="MFS general substrate transporter"/>
    <property type="match status" value="1"/>
</dbReference>
<feature type="transmembrane region" description="Helical" evidence="7">
    <location>
        <begin position="222"/>
        <end position="243"/>
    </location>
</feature>
<feature type="transmembrane region" description="Helical" evidence="7">
    <location>
        <begin position="185"/>
        <end position="210"/>
    </location>
</feature>
<comment type="subcellular location">
    <subcellularLocation>
        <location evidence="1">Membrane</location>
        <topology evidence="1">Multi-pass membrane protein</topology>
    </subcellularLocation>
</comment>
<dbReference type="Proteomes" id="UP000332933">
    <property type="component" value="Unassembled WGS sequence"/>
</dbReference>
<dbReference type="EMBL" id="VJMH01005755">
    <property type="protein sequence ID" value="KAF0693204.1"/>
    <property type="molecule type" value="Genomic_DNA"/>
</dbReference>
<feature type="transmembrane region" description="Helical" evidence="7">
    <location>
        <begin position="76"/>
        <end position="95"/>
    </location>
</feature>
<organism evidence="9 10">
    <name type="scientific">Aphanomyces stellatus</name>
    <dbReference type="NCBI Taxonomy" id="120398"/>
    <lineage>
        <taxon>Eukaryota</taxon>
        <taxon>Sar</taxon>
        <taxon>Stramenopiles</taxon>
        <taxon>Oomycota</taxon>
        <taxon>Saprolegniomycetes</taxon>
        <taxon>Saprolegniales</taxon>
        <taxon>Verrucalvaceae</taxon>
        <taxon>Aphanomyces</taxon>
    </lineage>
</organism>
<evidence type="ECO:0000313" key="9">
    <source>
        <dbReference type="EMBL" id="VFT92586.1"/>
    </source>
</evidence>
<feature type="transmembrane region" description="Helical" evidence="7">
    <location>
        <begin position="481"/>
        <end position="500"/>
    </location>
</feature>
<evidence type="ECO:0000256" key="1">
    <source>
        <dbReference type="ARBA" id="ARBA00004141"/>
    </source>
</evidence>
<protein>
    <submittedName>
        <fullName evidence="9">Aste57867_15798 protein</fullName>
    </submittedName>
</protein>
<dbReference type="EMBL" id="CAADRA010005776">
    <property type="protein sequence ID" value="VFT92586.1"/>
    <property type="molecule type" value="Genomic_DNA"/>
</dbReference>
<dbReference type="GO" id="GO:0008506">
    <property type="term" value="F:sucrose:proton symporter activity"/>
    <property type="evidence" value="ECO:0007669"/>
    <property type="project" value="TreeGrafter"/>
</dbReference>
<dbReference type="PANTHER" id="PTHR19432:SF26">
    <property type="entry name" value="MAJOR FACILITATOR SUPERFAMILY (MFS) PROFILE DOMAIN-CONTAINING PROTEIN"/>
    <property type="match status" value="1"/>
</dbReference>
<evidence type="ECO:0000256" key="2">
    <source>
        <dbReference type="ARBA" id="ARBA00022448"/>
    </source>
</evidence>
<proteinExistence type="predicted"/>
<gene>
    <name evidence="9" type="primary">Aste57867_15798</name>
    <name evidence="8" type="ORF">As57867_015742</name>
    <name evidence="9" type="ORF">ASTE57867_15798</name>
</gene>
<evidence type="ECO:0000256" key="5">
    <source>
        <dbReference type="ARBA" id="ARBA00023136"/>
    </source>
</evidence>
<feature type="transmembrane region" description="Helical" evidence="7">
    <location>
        <begin position="419"/>
        <end position="444"/>
    </location>
</feature>
<dbReference type="Gene3D" id="1.20.1250.20">
    <property type="entry name" value="MFS general substrate transporter like domains"/>
    <property type="match status" value="1"/>
</dbReference>
<evidence type="ECO:0000256" key="7">
    <source>
        <dbReference type="SAM" id="Phobius"/>
    </source>
</evidence>
<feature type="region of interest" description="Disordered" evidence="6">
    <location>
        <begin position="51"/>
        <end position="70"/>
    </location>
</feature>
<dbReference type="Pfam" id="PF13347">
    <property type="entry name" value="MFS_2"/>
    <property type="match status" value="1"/>
</dbReference>
<dbReference type="AlphaFoldDB" id="A0A485L3W5"/>
<accession>A0A485L3W5</accession>
<feature type="transmembrane region" description="Helical" evidence="7">
    <location>
        <begin position="456"/>
        <end position="475"/>
    </location>
</feature>
<feature type="transmembrane region" description="Helical" evidence="7">
    <location>
        <begin position="147"/>
        <end position="165"/>
    </location>
</feature>
<evidence type="ECO:0000256" key="4">
    <source>
        <dbReference type="ARBA" id="ARBA00022989"/>
    </source>
</evidence>
<evidence type="ECO:0000313" key="10">
    <source>
        <dbReference type="Proteomes" id="UP000332933"/>
    </source>
</evidence>
<dbReference type="GO" id="GO:0016020">
    <property type="term" value="C:membrane"/>
    <property type="evidence" value="ECO:0007669"/>
    <property type="project" value="UniProtKB-SubCell"/>
</dbReference>
<feature type="transmembrane region" description="Helical" evidence="7">
    <location>
        <begin position="249"/>
        <end position="269"/>
    </location>
</feature>
<dbReference type="PANTHER" id="PTHR19432">
    <property type="entry name" value="SUGAR TRANSPORTER"/>
    <property type="match status" value="1"/>
</dbReference>
<reference evidence="9 10" key="1">
    <citation type="submission" date="2019-03" db="EMBL/GenBank/DDBJ databases">
        <authorList>
            <person name="Gaulin E."/>
            <person name="Dumas B."/>
        </authorList>
    </citation>
    <scope>NUCLEOTIDE SEQUENCE [LARGE SCALE GENOMIC DNA]</scope>
    <source>
        <strain evidence="9">CBS 568.67</strain>
    </source>
</reference>
<evidence type="ECO:0000313" key="8">
    <source>
        <dbReference type="EMBL" id="KAF0693204.1"/>
    </source>
</evidence>
<keyword evidence="2" id="KW-0813">Transport</keyword>
<evidence type="ECO:0000256" key="6">
    <source>
        <dbReference type="SAM" id="MobiDB-lite"/>
    </source>
</evidence>
<evidence type="ECO:0000256" key="3">
    <source>
        <dbReference type="ARBA" id="ARBA00022692"/>
    </source>
</evidence>
<keyword evidence="3 7" id="KW-0812">Transmembrane</keyword>
<dbReference type="Pfam" id="PF07690">
    <property type="entry name" value="MFS_1"/>
    <property type="match status" value="1"/>
</dbReference>
<dbReference type="InterPro" id="IPR011701">
    <property type="entry name" value="MFS"/>
</dbReference>
<name>A0A485L3W5_9STRA</name>
<dbReference type="OrthoDB" id="197206at2759"/>
<feature type="transmembrane region" description="Helical" evidence="7">
    <location>
        <begin position="395"/>
        <end position="413"/>
    </location>
</feature>
<keyword evidence="10" id="KW-1185">Reference proteome</keyword>
<keyword evidence="4 7" id="KW-1133">Transmembrane helix</keyword>
<feature type="transmembrane region" description="Helical" evidence="7">
    <location>
        <begin position="115"/>
        <end position="135"/>
    </location>
</feature>
<sequence length="510" mass="52791">MQPIASTSNPVMKAQGGVVDESVDIVLLGATEDDTGTAKFTAYGSPTILSSSAASAPDPPPTSDGAATDGRTGCSIPFMFLLAAPRIAIMMAWSAQLSAIGPLLEILLGSSAVQLVQLVGPICGLVVVPSVGVVSDNCTSRHGRRRPFLFGGALASIAAYVVLLFSRDLGRALGDTDASRAYTAAITITMYVWTDVALNVAMVPANLILADFAGDRQVTASVVGGVVAAGGQLAVSMYITAFGPAHESLTPFLCMLIGTMGATTCLTCWGATERVHVRPSTERARGKSILVDAITSVVAGIRSLPPPLGVYFGILGLTQYGYASYNGAKGQFFGIVVKDGVSDEADVCGAACSPRQIAFNDGVKLAGLADMLQGLSLVYVLCLPALVQRVGARRVVVLGALPQTLLIVMALSTSALLDIAIAALSSITQVTIFLLAMPLVVHVVDSTELGMYSGALNSAMCLGQFLNYLIASVLVRTRMGYALPILVGGVMTALAFVVALTKFHVKMHSL</sequence>
<dbReference type="InterPro" id="IPR036259">
    <property type="entry name" value="MFS_trans_sf"/>
</dbReference>
<keyword evidence="5 7" id="KW-0472">Membrane</keyword>